<evidence type="ECO:0000313" key="9">
    <source>
        <dbReference type="WBParaSite" id="ALUE_0000044101-mRNA-1"/>
    </source>
</evidence>
<dbReference type="GO" id="GO:0042626">
    <property type="term" value="F:ATPase-coupled transmembrane transporter activity"/>
    <property type="evidence" value="ECO:0007669"/>
    <property type="project" value="TreeGrafter"/>
</dbReference>
<dbReference type="InterPro" id="IPR036640">
    <property type="entry name" value="ABC1_TM_sf"/>
</dbReference>
<sequence length="191" mass="21321">MLSLILVRLSLFLPLSHQSEFSSIFIHFLSFKCPLIRSMRRFQVALLTFMTYTLSSPSHILTPQIAFVSLTLFNQLRSPMTMIAFLIQQTVQAVVANKRLKEFFVADELDPLTIDRSPTSEDEANSVEIKNATCVWEAKANVKVETNAAITDINMEIPRGNLIAVVGKVGCGKSTLLNALLGKCFLIESLR</sequence>
<dbReference type="PANTHER" id="PTHR24223:SF415">
    <property type="entry name" value="FI20190P1"/>
    <property type="match status" value="1"/>
</dbReference>
<dbReference type="Proteomes" id="UP000036681">
    <property type="component" value="Unplaced"/>
</dbReference>
<evidence type="ECO:0000256" key="4">
    <source>
        <dbReference type="ARBA" id="ARBA00022989"/>
    </source>
</evidence>
<keyword evidence="3" id="KW-0067">ATP-binding</keyword>
<organism evidence="8 9">
    <name type="scientific">Ascaris lumbricoides</name>
    <name type="common">Giant roundworm</name>
    <dbReference type="NCBI Taxonomy" id="6252"/>
    <lineage>
        <taxon>Eukaryota</taxon>
        <taxon>Metazoa</taxon>
        <taxon>Ecdysozoa</taxon>
        <taxon>Nematoda</taxon>
        <taxon>Chromadorea</taxon>
        <taxon>Rhabditida</taxon>
        <taxon>Spirurina</taxon>
        <taxon>Ascaridomorpha</taxon>
        <taxon>Ascaridoidea</taxon>
        <taxon>Ascarididae</taxon>
        <taxon>Ascaris</taxon>
    </lineage>
</organism>
<dbReference type="Gene3D" id="1.20.1560.10">
    <property type="entry name" value="ABC transporter type 1, transmembrane domain"/>
    <property type="match status" value="1"/>
</dbReference>
<feature type="domain" description="ABC transporter" evidence="7">
    <location>
        <begin position="151"/>
        <end position="183"/>
    </location>
</feature>
<dbReference type="InterPro" id="IPR050173">
    <property type="entry name" value="ABC_transporter_C-like"/>
</dbReference>
<dbReference type="SUPFAM" id="SSF52540">
    <property type="entry name" value="P-loop containing nucleoside triphosphate hydrolases"/>
    <property type="match status" value="1"/>
</dbReference>
<dbReference type="Gene3D" id="3.40.50.300">
    <property type="entry name" value="P-loop containing nucleotide triphosphate hydrolases"/>
    <property type="match status" value="1"/>
</dbReference>
<evidence type="ECO:0000256" key="3">
    <source>
        <dbReference type="ARBA" id="ARBA00022840"/>
    </source>
</evidence>
<name>A0A0M3HFZ6_ASCLU</name>
<dbReference type="Pfam" id="PF00005">
    <property type="entry name" value="ABC_tran"/>
    <property type="match status" value="1"/>
</dbReference>
<keyword evidence="1" id="KW-0812">Transmembrane</keyword>
<dbReference type="GO" id="GO:0016020">
    <property type="term" value="C:membrane"/>
    <property type="evidence" value="ECO:0007669"/>
    <property type="project" value="InterPro"/>
</dbReference>
<dbReference type="WBParaSite" id="ALUE_0000044101-mRNA-1">
    <property type="protein sequence ID" value="ALUE_0000044101-mRNA-1"/>
    <property type="gene ID" value="ALUE_0000044101"/>
</dbReference>
<dbReference type="AlphaFoldDB" id="A0A0M3HFZ6"/>
<proteinExistence type="predicted"/>
<dbReference type="InterPro" id="IPR027417">
    <property type="entry name" value="P-loop_NTPase"/>
</dbReference>
<dbReference type="GO" id="GO:0016887">
    <property type="term" value="F:ATP hydrolysis activity"/>
    <property type="evidence" value="ECO:0007669"/>
    <property type="project" value="InterPro"/>
</dbReference>
<evidence type="ECO:0000256" key="1">
    <source>
        <dbReference type="ARBA" id="ARBA00022692"/>
    </source>
</evidence>
<evidence type="ECO:0000313" key="8">
    <source>
        <dbReference type="Proteomes" id="UP000036681"/>
    </source>
</evidence>
<keyword evidence="4" id="KW-1133">Transmembrane helix</keyword>
<keyword evidence="5" id="KW-0472">Membrane</keyword>
<evidence type="ECO:0000256" key="2">
    <source>
        <dbReference type="ARBA" id="ARBA00022741"/>
    </source>
</evidence>
<feature type="signal peptide" evidence="6">
    <location>
        <begin position="1"/>
        <end position="18"/>
    </location>
</feature>
<accession>A0A0M3HFZ6</accession>
<evidence type="ECO:0000259" key="7">
    <source>
        <dbReference type="Pfam" id="PF00005"/>
    </source>
</evidence>
<keyword evidence="6" id="KW-0732">Signal</keyword>
<keyword evidence="8" id="KW-1185">Reference proteome</keyword>
<protein>
    <submittedName>
        <fullName evidence="9">ABC transporter domain-containing protein</fullName>
    </submittedName>
</protein>
<feature type="chain" id="PRO_5005656095" evidence="6">
    <location>
        <begin position="19"/>
        <end position="191"/>
    </location>
</feature>
<dbReference type="PANTHER" id="PTHR24223">
    <property type="entry name" value="ATP-BINDING CASSETTE SUB-FAMILY C"/>
    <property type="match status" value="1"/>
</dbReference>
<evidence type="ECO:0000256" key="6">
    <source>
        <dbReference type="SAM" id="SignalP"/>
    </source>
</evidence>
<evidence type="ECO:0000256" key="5">
    <source>
        <dbReference type="ARBA" id="ARBA00023136"/>
    </source>
</evidence>
<dbReference type="InterPro" id="IPR003439">
    <property type="entry name" value="ABC_transporter-like_ATP-bd"/>
</dbReference>
<dbReference type="GO" id="GO:0005524">
    <property type="term" value="F:ATP binding"/>
    <property type="evidence" value="ECO:0007669"/>
    <property type="project" value="UniProtKB-KW"/>
</dbReference>
<reference evidence="9" key="1">
    <citation type="submission" date="2017-02" db="UniProtKB">
        <authorList>
            <consortium name="WormBaseParasite"/>
        </authorList>
    </citation>
    <scope>IDENTIFICATION</scope>
</reference>
<keyword evidence="2" id="KW-0547">Nucleotide-binding</keyword>